<keyword evidence="3" id="KW-1185">Reference proteome</keyword>
<feature type="region of interest" description="Disordered" evidence="1">
    <location>
        <begin position="1"/>
        <end position="30"/>
    </location>
</feature>
<gene>
    <name evidence="2" type="ORF">GCM10010310_61550</name>
</gene>
<evidence type="ECO:0000313" key="2">
    <source>
        <dbReference type="EMBL" id="GAA2697294.1"/>
    </source>
</evidence>
<comment type="caution">
    <text evidence="2">The sequence shown here is derived from an EMBL/GenBank/DDBJ whole genome shotgun (WGS) entry which is preliminary data.</text>
</comment>
<evidence type="ECO:0000313" key="3">
    <source>
        <dbReference type="Proteomes" id="UP001499989"/>
    </source>
</evidence>
<proteinExistence type="predicted"/>
<organism evidence="2 3">
    <name type="scientific">Streptomyces violaceolatus</name>
    <dbReference type="NCBI Taxonomy" id="67378"/>
    <lineage>
        <taxon>Bacteria</taxon>
        <taxon>Bacillati</taxon>
        <taxon>Actinomycetota</taxon>
        <taxon>Actinomycetes</taxon>
        <taxon>Kitasatosporales</taxon>
        <taxon>Streptomycetaceae</taxon>
        <taxon>Streptomyces</taxon>
        <taxon>Streptomyces violaceoruber group</taxon>
    </lineage>
</organism>
<sequence length="73" mass="8371">MRLHADAAQQHEDDHQWQGRHQGGQAERTGDGFQFLHVHGRLPGFRHAKAISRDFRNGRVRDKGASMGVQQRM</sequence>
<dbReference type="EMBL" id="BAAASK010000024">
    <property type="protein sequence ID" value="GAA2697294.1"/>
    <property type="molecule type" value="Genomic_DNA"/>
</dbReference>
<accession>A0ABN3TB02</accession>
<name>A0ABN3TB02_9ACTN</name>
<evidence type="ECO:0000256" key="1">
    <source>
        <dbReference type="SAM" id="MobiDB-lite"/>
    </source>
</evidence>
<reference evidence="2 3" key="1">
    <citation type="journal article" date="2019" name="Int. J. Syst. Evol. Microbiol.">
        <title>The Global Catalogue of Microorganisms (GCM) 10K type strain sequencing project: providing services to taxonomists for standard genome sequencing and annotation.</title>
        <authorList>
            <consortium name="The Broad Institute Genomics Platform"/>
            <consortium name="The Broad Institute Genome Sequencing Center for Infectious Disease"/>
            <person name="Wu L."/>
            <person name="Ma J."/>
        </authorList>
    </citation>
    <scope>NUCLEOTIDE SEQUENCE [LARGE SCALE GENOMIC DNA]</scope>
    <source>
        <strain evidence="2 3">JCM 4531</strain>
    </source>
</reference>
<protein>
    <submittedName>
        <fullName evidence="2">Uncharacterized protein</fullName>
    </submittedName>
</protein>
<dbReference type="Proteomes" id="UP001499989">
    <property type="component" value="Unassembled WGS sequence"/>
</dbReference>